<dbReference type="EMBL" id="LR590484">
    <property type="protein sequence ID" value="VTR31312.1"/>
    <property type="molecule type" value="Genomic_DNA"/>
</dbReference>
<dbReference type="SUPFAM" id="SSF102405">
    <property type="entry name" value="MCP/YpsA-like"/>
    <property type="match status" value="1"/>
</dbReference>
<dbReference type="RefSeq" id="WP_051607385.1">
    <property type="nucleotide sequence ID" value="NZ_CP141191.1"/>
</dbReference>
<dbReference type="PANTHER" id="PTHR43022">
    <property type="entry name" value="PROTEIN SMF"/>
    <property type="match status" value="1"/>
</dbReference>
<organism evidence="4 5">
    <name type="scientific">Sphingobacterium thalpophilum</name>
    <dbReference type="NCBI Taxonomy" id="259"/>
    <lineage>
        <taxon>Bacteria</taxon>
        <taxon>Pseudomonadati</taxon>
        <taxon>Bacteroidota</taxon>
        <taxon>Sphingobacteriia</taxon>
        <taxon>Sphingobacteriales</taxon>
        <taxon>Sphingobacteriaceae</taxon>
        <taxon>Sphingobacterium</taxon>
    </lineage>
</organism>
<dbReference type="KEGG" id="stha:NCTC11429_00810"/>
<dbReference type="Proteomes" id="UP000308196">
    <property type="component" value="Chromosome"/>
</dbReference>
<evidence type="ECO:0000313" key="3">
    <source>
        <dbReference type="EMBL" id="MEZ0450254.1"/>
    </source>
</evidence>
<evidence type="ECO:0000313" key="4">
    <source>
        <dbReference type="EMBL" id="VTR31312.1"/>
    </source>
</evidence>
<dbReference type="Proteomes" id="UP001566204">
    <property type="component" value="Unassembled WGS sequence"/>
</dbReference>
<dbReference type="NCBIfam" id="TIGR00732">
    <property type="entry name" value="dprA"/>
    <property type="match status" value="1"/>
</dbReference>
<dbReference type="InterPro" id="IPR041614">
    <property type="entry name" value="DprA_WH"/>
</dbReference>
<protein>
    <submittedName>
        <fullName evidence="4">DNA protecting protein DprA</fullName>
    </submittedName>
    <submittedName>
        <fullName evidence="3">DNA-processing protein DprA</fullName>
    </submittedName>
</protein>
<name>A0A4U9UI69_9SPHI</name>
<evidence type="ECO:0000313" key="6">
    <source>
        <dbReference type="Proteomes" id="UP001566204"/>
    </source>
</evidence>
<dbReference type="Gene3D" id="3.40.50.450">
    <property type="match status" value="1"/>
</dbReference>
<dbReference type="Pfam" id="PF17782">
    <property type="entry name" value="WHD_DprA"/>
    <property type="match status" value="1"/>
</dbReference>
<keyword evidence="6" id="KW-1185">Reference proteome</keyword>
<dbReference type="AlphaFoldDB" id="A0A4U9UI69"/>
<evidence type="ECO:0000259" key="2">
    <source>
        <dbReference type="SMART" id="SM00278"/>
    </source>
</evidence>
<comment type="similarity">
    <text evidence="1">Belongs to the DprA/Smf family.</text>
</comment>
<reference evidence="4 5" key="1">
    <citation type="submission" date="2019-05" db="EMBL/GenBank/DDBJ databases">
        <authorList>
            <consortium name="Pathogen Informatics"/>
        </authorList>
    </citation>
    <scope>NUCLEOTIDE SEQUENCE [LARGE SCALE GENOMIC DNA]</scope>
    <source>
        <strain evidence="4 5">NCTC11429</strain>
    </source>
</reference>
<dbReference type="Gene3D" id="1.10.10.10">
    <property type="entry name" value="Winged helix-like DNA-binding domain superfamily/Winged helix DNA-binding domain"/>
    <property type="match status" value="1"/>
</dbReference>
<dbReference type="InterPro" id="IPR010994">
    <property type="entry name" value="RuvA_2-like"/>
</dbReference>
<dbReference type="EMBL" id="JBEOQB010000001">
    <property type="protein sequence ID" value="MEZ0450254.1"/>
    <property type="molecule type" value="Genomic_DNA"/>
</dbReference>
<dbReference type="InterPro" id="IPR003583">
    <property type="entry name" value="Hlx-hairpin-Hlx_DNA-bd_motif"/>
</dbReference>
<dbReference type="SMART" id="SM00278">
    <property type="entry name" value="HhH1"/>
    <property type="match status" value="2"/>
</dbReference>
<dbReference type="GO" id="GO:0009294">
    <property type="term" value="P:DNA-mediated transformation"/>
    <property type="evidence" value="ECO:0007669"/>
    <property type="project" value="InterPro"/>
</dbReference>
<dbReference type="STRING" id="1123265.GCA_000686625_02940"/>
<evidence type="ECO:0000256" key="1">
    <source>
        <dbReference type="ARBA" id="ARBA00006525"/>
    </source>
</evidence>
<gene>
    <name evidence="4" type="primary">smf</name>
    <name evidence="3" type="synonym">dprA</name>
    <name evidence="3" type="ORF">ABTW24_01420</name>
    <name evidence="4" type="ORF">NCTC11429_00810</name>
</gene>
<dbReference type="InterPro" id="IPR003488">
    <property type="entry name" value="DprA"/>
</dbReference>
<dbReference type="GeneID" id="78461600"/>
<dbReference type="GO" id="GO:0006281">
    <property type="term" value="P:DNA repair"/>
    <property type="evidence" value="ECO:0007669"/>
    <property type="project" value="InterPro"/>
</dbReference>
<proteinExistence type="inferred from homology"/>
<sequence length="376" mass="42153">MKLIYPIALTKIKGIGPRTARRILTHTENLEDLFSYSKRELMQIPGMRESAADAIRSRTYLQDCERELEFIDKHQIQALWVEDEQYPQRLKQCDDAPLLLYYKGNGNLNAKKVISIVGTRHSTPYGQRLCEDFIRQLDQNGDILIVSGLAYGIDACAHRLALKNDIPTVAVLGHGLDRIYPASHRELASRMLNQGGLLTEFASNTLPERTNFPMRNRIIAGLADVTVVVEAAIKGGALITAEIANSYHRDVCAFPGAIYDKSSEGTNYLIKTNRAHMIRHVQDLEYLMNWDISKEQAGQQLELGFKLEKDQEKVLALIHDAGQLGIDQLIEKLEWPQSKLALVLLELEMQSLVHALPGKMYKSAGRPAEAAGPLGR</sequence>
<feature type="domain" description="Helix-hairpin-helix DNA-binding motif class 1" evidence="2">
    <location>
        <begin position="39"/>
        <end position="58"/>
    </location>
</feature>
<dbReference type="Pfam" id="PF14520">
    <property type="entry name" value="HHH_5"/>
    <property type="match status" value="1"/>
</dbReference>
<dbReference type="InterPro" id="IPR057666">
    <property type="entry name" value="DrpA_SLOG"/>
</dbReference>
<dbReference type="InterPro" id="IPR036388">
    <property type="entry name" value="WH-like_DNA-bd_sf"/>
</dbReference>
<evidence type="ECO:0000313" key="5">
    <source>
        <dbReference type="Proteomes" id="UP000308196"/>
    </source>
</evidence>
<dbReference type="Pfam" id="PF02481">
    <property type="entry name" value="DNA_processg_A"/>
    <property type="match status" value="1"/>
</dbReference>
<accession>A0A4U9UI69</accession>
<dbReference type="GO" id="GO:0003677">
    <property type="term" value="F:DNA binding"/>
    <property type="evidence" value="ECO:0007669"/>
    <property type="project" value="InterPro"/>
</dbReference>
<dbReference type="PANTHER" id="PTHR43022:SF1">
    <property type="entry name" value="PROTEIN SMF"/>
    <property type="match status" value="1"/>
</dbReference>
<feature type="domain" description="Helix-hairpin-helix DNA-binding motif class 1" evidence="2">
    <location>
        <begin position="7"/>
        <end position="26"/>
    </location>
</feature>
<dbReference type="SUPFAM" id="SSF47781">
    <property type="entry name" value="RuvA domain 2-like"/>
    <property type="match status" value="1"/>
</dbReference>
<reference evidence="3 6" key="2">
    <citation type="submission" date="2024-06" db="EMBL/GenBank/DDBJ databases">
        <title>Soil Sphingobacterium thalpophilum.</title>
        <authorList>
            <person name="Yang J."/>
            <person name="Li J."/>
        </authorList>
    </citation>
    <scope>NUCLEOTIDE SEQUENCE [LARGE SCALE GENOMIC DNA]</scope>
    <source>
        <strain evidence="3 6">22g91tb</strain>
    </source>
</reference>